<comment type="caution">
    <text evidence="1">The sequence shown here is derived from an EMBL/GenBank/DDBJ whole genome shotgun (WGS) entry which is preliminary data.</text>
</comment>
<organism evidence="1 2">
    <name type="scientific">Rodentibacter myodis</name>
    <dbReference type="NCBI Taxonomy" id="1907939"/>
    <lineage>
        <taxon>Bacteria</taxon>
        <taxon>Pseudomonadati</taxon>
        <taxon>Pseudomonadota</taxon>
        <taxon>Gammaproteobacteria</taxon>
        <taxon>Pasteurellales</taxon>
        <taxon>Pasteurellaceae</taxon>
        <taxon>Rodentibacter</taxon>
    </lineage>
</organism>
<protein>
    <submittedName>
        <fullName evidence="1">Uncharacterized protein</fullName>
    </submittedName>
</protein>
<dbReference type="InterPro" id="IPR021730">
    <property type="entry name" value="YdbH"/>
</dbReference>
<proteinExistence type="predicted"/>
<dbReference type="Pfam" id="PF11739">
    <property type="entry name" value="YdbH-like"/>
    <property type="match status" value="1"/>
</dbReference>
<reference evidence="1 2" key="1">
    <citation type="submission" date="2016-10" db="EMBL/GenBank/DDBJ databases">
        <title>Rodentibacter gen. nov. and new species.</title>
        <authorList>
            <person name="Christensen H."/>
        </authorList>
    </citation>
    <scope>NUCLEOTIDE SEQUENCE [LARGE SCALE GENOMIC DNA]</scope>
    <source>
        <strain evidence="1 2">Ac151</strain>
    </source>
</reference>
<accession>A0A1V3JQR2</accession>
<name>A0A1V3JQR2_9PAST</name>
<evidence type="ECO:0000313" key="1">
    <source>
        <dbReference type="EMBL" id="OOF58939.1"/>
    </source>
</evidence>
<dbReference type="STRING" id="1907939.BKL49_05205"/>
<evidence type="ECO:0000313" key="2">
    <source>
        <dbReference type="Proteomes" id="UP000188602"/>
    </source>
</evidence>
<gene>
    <name evidence="1" type="ORF">BKL49_05205</name>
</gene>
<sequence>MAQYNQVHLNGRINATLPFWLNHNACLICQGSLTQTGKMRIRLNDEVAQGLKAGGMTERILIDLLKEMELEDSSAGLTLLPDGKMHLQAQIKGINVDKPTHHPITLNYSHQENIFELWDMIDYGAQFEQNLQYQLYKQLDYEKTP</sequence>
<dbReference type="EMBL" id="MLHQ01000011">
    <property type="protein sequence ID" value="OOF58939.1"/>
    <property type="molecule type" value="Genomic_DNA"/>
</dbReference>
<dbReference type="Proteomes" id="UP000188602">
    <property type="component" value="Unassembled WGS sequence"/>
</dbReference>
<dbReference type="AlphaFoldDB" id="A0A1V3JQR2"/>
<keyword evidence="2" id="KW-1185">Reference proteome</keyword>